<comment type="caution">
    <text evidence="3">The sequence shown here is derived from an EMBL/GenBank/DDBJ whole genome shotgun (WGS) entry which is preliminary data.</text>
</comment>
<dbReference type="Pfam" id="PF09000">
    <property type="entry name" value="Cytotoxic"/>
    <property type="match status" value="1"/>
</dbReference>
<proteinExistence type="predicted"/>
<feature type="compositionally biased region" description="Pro residues" evidence="1">
    <location>
        <begin position="90"/>
        <end position="131"/>
    </location>
</feature>
<keyword evidence="4" id="KW-1185">Reference proteome</keyword>
<dbReference type="InterPro" id="IPR036725">
    <property type="entry name" value="ColE3_ribonuclease_sf"/>
</dbReference>
<dbReference type="Proteomes" id="UP000620559">
    <property type="component" value="Unassembled WGS sequence"/>
</dbReference>
<dbReference type="RefSeq" id="WP_193923479.1">
    <property type="nucleotide sequence ID" value="NZ_JADEWL010000098.1"/>
</dbReference>
<accession>A0A8J7F385</accession>
<feature type="domain" description="Colicin E3-like ribonuclease" evidence="2">
    <location>
        <begin position="151"/>
        <end position="224"/>
    </location>
</feature>
<dbReference type="AlphaFoldDB" id="A0A8J7F385"/>
<dbReference type="InterPro" id="IPR009105">
    <property type="entry name" value="Colicin_E3_ribonuclease"/>
</dbReference>
<evidence type="ECO:0000313" key="4">
    <source>
        <dbReference type="Proteomes" id="UP000620559"/>
    </source>
</evidence>
<gene>
    <name evidence="3" type="ORF">IQ247_22570</name>
</gene>
<evidence type="ECO:0000259" key="2">
    <source>
        <dbReference type="Pfam" id="PF09000"/>
    </source>
</evidence>
<dbReference type="Gene3D" id="3.10.380.10">
    <property type="entry name" value="Colicin E3-like ribonuclease domain"/>
    <property type="match status" value="1"/>
</dbReference>
<feature type="compositionally biased region" description="Basic and acidic residues" evidence="1">
    <location>
        <begin position="212"/>
        <end position="225"/>
    </location>
</feature>
<evidence type="ECO:0000256" key="1">
    <source>
        <dbReference type="SAM" id="MobiDB-lite"/>
    </source>
</evidence>
<organism evidence="3 4">
    <name type="scientific">Plectonema cf. radiosum LEGE 06105</name>
    <dbReference type="NCBI Taxonomy" id="945769"/>
    <lineage>
        <taxon>Bacteria</taxon>
        <taxon>Bacillati</taxon>
        <taxon>Cyanobacteriota</taxon>
        <taxon>Cyanophyceae</taxon>
        <taxon>Oscillatoriophycideae</taxon>
        <taxon>Oscillatoriales</taxon>
        <taxon>Microcoleaceae</taxon>
        <taxon>Plectonema</taxon>
    </lineage>
</organism>
<protein>
    <recommendedName>
        <fullName evidence="2">Colicin E3-like ribonuclease domain-containing protein</fullName>
    </recommendedName>
</protein>
<feature type="compositionally biased region" description="Basic and acidic residues" evidence="1">
    <location>
        <begin position="175"/>
        <end position="205"/>
    </location>
</feature>
<dbReference type="SUPFAM" id="SSF63840">
    <property type="entry name" value="Ribonuclease domain of colicin E3"/>
    <property type="match status" value="1"/>
</dbReference>
<dbReference type="EMBL" id="JADEWL010000098">
    <property type="protein sequence ID" value="MBE9215413.1"/>
    <property type="molecule type" value="Genomic_DNA"/>
</dbReference>
<feature type="compositionally biased region" description="Polar residues" evidence="1">
    <location>
        <begin position="132"/>
        <end position="141"/>
    </location>
</feature>
<reference evidence="3" key="1">
    <citation type="submission" date="2020-10" db="EMBL/GenBank/DDBJ databases">
        <authorList>
            <person name="Castelo-Branco R."/>
            <person name="Eusebio N."/>
            <person name="Adriana R."/>
            <person name="Vieira A."/>
            <person name="Brugerolle De Fraissinette N."/>
            <person name="Rezende De Castro R."/>
            <person name="Schneider M.P."/>
            <person name="Vasconcelos V."/>
            <person name="Leao P.N."/>
        </authorList>
    </citation>
    <scope>NUCLEOTIDE SEQUENCE</scope>
    <source>
        <strain evidence="3">LEGE 06105</strain>
    </source>
</reference>
<dbReference type="GO" id="GO:0043022">
    <property type="term" value="F:ribosome binding"/>
    <property type="evidence" value="ECO:0007669"/>
    <property type="project" value="InterPro"/>
</dbReference>
<evidence type="ECO:0000313" key="3">
    <source>
        <dbReference type="EMBL" id="MBE9215413.1"/>
    </source>
</evidence>
<dbReference type="GO" id="GO:0003723">
    <property type="term" value="F:RNA binding"/>
    <property type="evidence" value="ECO:0007669"/>
    <property type="project" value="InterPro"/>
</dbReference>
<sequence>MSSGNAAAIDLGVISRRVSIPVALALAGRAALGLLTPQQLALLARATVAAAPIYKLEAVVKSAFVNGGLLFGTLVALEGISKALQNLPDNPNPPAPPLPPFTPPAPPPPLPPFNPPVLPPQIPPFNSPTPPSQILENTSYNPPKDTYKGGLTGFPGTKPAKPKTPVSGGGKLRPRWKDPKGNIYEWDYKSGKVEKYDKRGNHQGEFDPEEGTQTKKPDRTRKIEP</sequence>
<feature type="region of interest" description="Disordered" evidence="1">
    <location>
        <begin position="87"/>
        <end position="225"/>
    </location>
</feature>
<dbReference type="GO" id="GO:0016788">
    <property type="term" value="F:hydrolase activity, acting on ester bonds"/>
    <property type="evidence" value="ECO:0007669"/>
    <property type="project" value="InterPro"/>
</dbReference>
<name>A0A8J7F385_9CYAN</name>